<comment type="caution">
    <text evidence="2">The sequence shown here is derived from an EMBL/GenBank/DDBJ whole genome shotgun (WGS) entry which is preliminary data.</text>
</comment>
<dbReference type="Proteomes" id="UP000601435">
    <property type="component" value="Unassembled WGS sequence"/>
</dbReference>
<dbReference type="OrthoDB" id="428381at2759"/>
<name>A0A813ADJ7_9DINO</name>
<keyword evidence="3" id="KW-1185">Reference proteome</keyword>
<feature type="region of interest" description="Disordered" evidence="1">
    <location>
        <begin position="1"/>
        <end position="22"/>
    </location>
</feature>
<reference evidence="2" key="1">
    <citation type="submission" date="2021-02" db="EMBL/GenBank/DDBJ databases">
        <authorList>
            <person name="Dougan E. K."/>
            <person name="Rhodes N."/>
            <person name="Thang M."/>
            <person name="Chan C."/>
        </authorList>
    </citation>
    <scope>NUCLEOTIDE SEQUENCE</scope>
</reference>
<gene>
    <name evidence="2" type="ORF">SNEC2469_LOCUS27366</name>
</gene>
<evidence type="ECO:0000313" key="3">
    <source>
        <dbReference type="Proteomes" id="UP000601435"/>
    </source>
</evidence>
<dbReference type="AlphaFoldDB" id="A0A813ADJ7"/>
<evidence type="ECO:0000256" key="1">
    <source>
        <dbReference type="SAM" id="MobiDB-lite"/>
    </source>
</evidence>
<dbReference type="EMBL" id="CAJNJA010057485">
    <property type="protein sequence ID" value="CAE7862384.1"/>
    <property type="molecule type" value="Genomic_DNA"/>
</dbReference>
<sequence length="359" mass="38740">MNGPQADAAAMPSSSEGGSIVPPMQHALNVTCKAALRLSKLLQHKETAARKWEEYTAQMKQQFIKERQKFERDMEKLTSDIRTQSRSEGGGRGGHYGCSAAKFSPKCQFSRTGDPTTAAHLSPYDSGGEDRCTCGDSIGASGAYGAGAGVGRRPISSPGPTCNSNATGLYLFLGIVVFQHRVVPADLPRYRKRHDSPSWSLPSTCRHRCWEDAAWEKNCRTTVLDRPCSEQFPLFGARDEILAVSFLHCFQAVGQTGAPGAFDDHREAIEGGVVALFDFVPEKHGHVQGVALEDIGVLVCFIGGGSVARPLQEGARRVDFFGQPPEVVSDIVFAAWPASPSPCSPFWVPSSCPLKTLAL</sequence>
<accession>A0A813ADJ7</accession>
<evidence type="ECO:0000313" key="2">
    <source>
        <dbReference type="EMBL" id="CAE7862384.1"/>
    </source>
</evidence>
<organism evidence="2 3">
    <name type="scientific">Symbiodinium necroappetens</name>
    <dbReference type="NCBI Taxonomy" id="1628268"/>
    <lineage>
        <taxon>Eukaryota</taxon>
        <taxon>Sar</taxon>
        <taxon>Alveolata</taxon>
        <taxon>Dinophyceae</taxon>
        <taxon>Suessiales</taxon>
        <taxon>Symbiodiniaceae</taxon>
        <taxon>Symbiodinium</taxon>
    </lineage>
</organism>
<proteinExistence type="predicted"/>
<protein>
    <submittedName>
        <fullName evidence="2">Uncharacterized protein</fullName>
    </submittedName>
</protein>